<protein>
    <submittedName>
        <fullName evidence="2 3">Uncharacterized protein</fullName>
    </submittedName>
</protein>
<dbReference type="AlphaFoldDB" id="A0A0Q3GML1"/>
<organism evidence="2">
    <name type="scientific">Brachypodium distachyon</name>
    <name type="common">Purple false brome</name>
    <name type="synonym">Trachynia distachya</name>
    <dbReference type="NCBI Taxonomy" id="15368"/>
    <lineage>
        <taxon>Eukaryota</taxon>
        <taxon>Viridiplantae</taxon>
        <taxon>Streptophyta</taxon>
        <taxon>Embryophyta</taxon>
        <taxon>Tracheophyta</taxon>
        <taxon>Spermatophyta</taxon>
        <taxon>Magnoliopsida</taxon>
        <taxon>Liliopsida</taxon>
        <taxon>Poales</taxon>
        <taxon>Poaceae</taxon>
        <taxon>BOP clade</taxon>
        <taxon>Pooideae</taxon>
        <taxon>Stipodae</taxon>
        <taxon>Brachypodieae</taxon>
        <taxon>Brachypodium</taxon>
    </lineage>
</organism>
<reference evidence="2" key="2">
    <citation type="submission" date="2017-06" db="EMBL/GenBank/DDBJ databases">
        <title>WGS assembly of Brachypodium distachyon.</title>
        <authorList>
            <consortium name="The International Brachypodium Initiative"/>
            <person name="Lucas S."/>
            <person name="Harmon-Smith M."/>
            <person name="Lail K."/>
            <person name="Tice H."/>
            <person name="Grimwood J."/>
            <person name="Bruce D."/>
            <person name="Barry K."/>
            <person name="Shu S."/>
            <person name="Lindquist E."/>
            <person name="Wang M."/>
            <person name="Pitluck S."/>
            <person name="Vogel J.P."/>
            <person name="Garvin D.F."/>
            <person name="Mockler T.C."/>
            <person name="Schmutz J."/>
            <person name="Rokhsar D."/>
            <person name="Bevan M.W."/>
        </authorList>
    </citation>
    <scope>NUCLEOTIDE SEQUENCE</scope>
    <source>
        <strain evidence="2">Bd21</strain>
    </source>
</reference>
<dbReference type="EMBL" id="CM000881">
    <property type="protein sequence ID" value="KQK11693.1"/>
    <property type="molecule type" value="Genomic_DNA"/>
</dbReference>
<feature type="region of interest" description="Disordered" evidence="1">
    <location>
        <begin position="1"/>
        <end position="64"/>
    </location>
</feature>
<reference evidence="3" key="3">
    <citation type="submission" date="2018-08" db="UniProtKB">
        <authorList>
            <consortium name="EnsemblPlants"/>
        </authorList>
    </citation>
    <scope>IDENTIFICATION</scope>
    <source>
        <strain evidence="3">cv. Bd21</strain>
    </source>
</reference>
<evidence type="ECO:0000313" key="3">
    <source>
        <dbReference type="EnsemblPlants" id="KQK11693"/>
    </source>
</evidence>
<evidence type="ECO:0000313" key="2">
    <source>
        <dbReference type="EMBL" id="KQK11693.1"/>
    </source>
</evidence>
<dbReference type="Proteomes" id="UP000008810">
    <property type="component" value="Chromosome 2"/>
</dbReference>
<accession>A0A0Q3GML1</accession>
<proteinExistence type="predicted"/>
<dbReference type="Gramene" id="KQK11693">
    <property type="protein sequence ID" value="KQK11693"/>
    <property type="gene ID" value="BRADI_2g61712v3"/>
</dbReference>
<sequence length="90" mass="10147">MFFERVQKRTCGSNSLKIPQHHLKPRSRTTQPIPPRLRVPQVLPPPLPANPGSHGQSDVRAGKSYGHNVSDTNFLSLFVDSFYPDTLLRL</sequence>
<evidence type="ECO:0000313" key="4">
    <source>
        <dbReference type="Proteomes" id="UP000008810"/>
    </source>
</evidence>
<keyword evidence="4" id="KW-1185">Reference proteome</keyword>
<name>A0A0Q3GML1_BRADI</name>
<evidence type="ECO:0000256" key="1">
    <source>
        <dbReference type="SAM" id="MobiDB-lite"/>
    </source>
</evidence>
<dbReference type="EnsemblPlants" id="KQK11693">
    <property type="protein sequence ID" value="KQK11693"/>
    <property type="gene ID" value="BRADI_2g61712v3"/>
</dbReference>
<reference evidence="2 3" key="1">
    <citation type="journal article" date="2010" name="Nature">
        <title>Genome sequencing and analysis of the model grass Brachypodium distachyon.</title>
        <authorList>
            <consortium name="International Brachypodium Initiative"/>
        </authorList>
    </citation>
    <scope>NUCLEOTIDE SEQUENCE [LARGE SCALE GENOMIC DNA]</scope>
    <source>
        <strain evidence="2 3">Bd21</strain>
    </source>
</reference>
<feature type="compositionally biased region" description="Pro residues" evidence="1">
    <location>
        <begin position="32"/>
        <end position="49"/>
    </location>
</feature>
<gene>
    <name evidence="2" type="ORF">BRADI_2g61712v3</name>
</gene>
<dbReference type="InParanoid" id="A0A0Q3GML1"/>